<reference evidence="2" key="1">
    <citation type="submission" date="2021-01" db="EMBL/GenBank/DDBJ databases">
        <authorList>
            <person name="Corre E."/>
            <person name="Pelletier E."/>
            <person name="Niang G."/>
            <person name="Scheremetjew M."/>
            <person name="Finn R."/>
            <person name="Kale V."/>
            <person name="Holt S."/>
            <person name="Cochrane G."/>
            <person name="Meng A."/>
            <person name="Brown T."/>
            <person name="Cohen L."/>
        </authorList>
    </citation>
    <scope>NUCLEOTIDE SEQUENCE</scope>
    <source>
        <strain evidence="2">NIES-381</strain>
    </source>
</reference>
<keyword evidence="1" id="KW-0472">Membrane</keyword>
<accession>A0A7S1NAG6</accession>
<keyword evidence="1" id="KW-0812">Transmembrane</keyword>
<evidence type="ECO:0000256" key="1">
    <source>
        <dbReference type="SAM" id="Phobius"/>
    </source>
</evidence>
<name>A0A7S1NAG6_9EUGL</name>
<protein>
    <submittedName>
        <fullName evidence="2">Uncharacterized protein</fullName>
    </submittedName>
</protein>
<gene>
    <name evidence="2" type="ORF">EGYM00392_LOCUS19323</name>
</gene>
<dbReference type="AlphaFoldDB" id="A0A7S1NAG6"/>
<evidence type="ECO:0000313" key="2">
    <source>
        <dbReference type="EMBL" id="CAD9008229.1"/>
    </source>
</evidence>
<keyword evidence="1" id="KW-1133">Transmembrane helix</keyword>
<dbReference type="EMBL" id="HBGA01052566">
    <property type="protein sequence ID" value="CAD9008229.1"/>
    <property type="molecule type" value="Transcribed_RNA"/>
</dbReference>
<feature type="transmembrane region" description="Helical" evidence="1">
    <location>
        <begin position="29"/>
        <end position="48"/>
    </location>
</feature>
<proteinExistence type="predicted"/>
<organism evidence="2">
    <name type="scientific">Eutreptiella gymnastica</name>
    <dbReference type="NCBI Taxonomy" id="73025"/>
    <lineage>
        <taxon>Eukaryota</taxon>
        <taxon>Discoba</taxon>
        <taxon>Euglenozoa</taxon>
        <taxon>Euglenida</taxon>
        <taxon>Spirocuta</taxon>
        <taxon>Euglenophyceae</taxon>
        <taxon>Eutreptiales</taxon>
        <taxon>Eutreptiaceae</taxon>
        <taxon>Eutreptiella</taxon>
    </lineage>
</organism>
<sequence>MWAAMRQTSASVVTKIITNLVRMCFPTPFVKFLVGTALGFFTNIFASLRINAVVDSSSAMAQPLKRLDSDRCLSVYTSDDDKTDALTVEAWSSDDDHSEDDSH</sequence>